<dbReference type="PANTHER" id="PTHR28457">
    <property type="entry name" value="COILED-COIL DOMAIN-CONTAINING PROTEIN 189"/>
    <property type="match status" value="1"/>
</dbReference>
<comment type="caution">
    <text evidence="2">The sequence shown here is derived from an EMBL/GenBank/DDBJ whole genome shotgun (WGS) entry which is preliminary data.</text>
</comment>
<gene>
    <name evidence="2" type="ORF">RIMI_LOCUS6717174</name>
</gene>
<feature type="compositionally biased region" description="Basic and acidic residues" evidence="1">
    <location>
        <begin position="29"/>
        <end position="46"/>
    </location>
</feature>
<accession>A0ABN9LBR3</accession>
<dbReference type="Pfam" id="PF14769">
    <property type="entry name" value="CLAMP"/>
    <property type="match status" value="1"/>
</dbReference>
<reference evidence="2" key="1">
    <citation type="submission" date="2023-07" db="EMBL/GenBank/DDBJ databases">
        <authorList>
            <person name="Stuckert A."/>
        </authorList>
    </citation>
    <scope>NUCLEOTIDE SEQUENCE</scope>
</reference>
<sequence>MRRRGNGARCGGGGPLWKEGAGGGRRRGRGLERRGTGPGKDNKTESLHVRPPFSIGLFSPQQLLHMSDYFVNTYFRHFKLYKYVFTPQISQSFTMESPRWKIRGQVTKTLLMSPFCEPWPIAPLISSSLQPVRPGTITPDVTILRVPGP</sequence>
<dbReference type="Proteomes" id="UP001176940">
    <property type="component" value="Unassembled WGS sequence"/>
</dbReference>
<evidence type="ECO:0000313" key="3">
    <source>
        <dbReference type="Proteomes" id="UP001176940"/>
    </source>
</evidence>
<dbReference type="PANTHER" id="PTHR28457:SF1">
    <property type="entry name" value="CILIA- AND FLAGELLA-ASSOCIATED PROTEIN 119"/>
    <property type="match status" value="1"/>
</dbReference>
<name>A0ABN9LBR3_9NEOB</name>
<proteinExistence type="predicted"/>
<feature type="region of interest" description="Disordered" evidence="1">
    <location>
        <begin position="1"/>
        <end position="46"/>
    </location>
</feature>
<organism evidence="2 3">
    <name type="scientific">Ranitomeya imitator</name>
    <name type="common">mimic poison frog</name>
    <dbReference type="NCBI Taxonomy" id="111125"/>
    <lineage>
        <taxon>Eukaryota</taxon>
        <taxon>Metazoa</taxon>
        <taxon>Chordata</taxon>
        <taxon>Craniata</taxon>
        <taxon>Vertebrata</taxon>
        <taxon>Euteleostomi</taxon>
        <taxon>Amphibia</taxon>
        <taxon>Batrachia</taxon>
        <taxon>Anura</taxon>
        <taxon>Neobatrachia</taxon>
        <taxon>Hyloidea</taxon>
        <taxon>Dendrobatidae</taxon>
        <taxon>Dendrobatinae</taxon>
        <taxon>Ranitomeya</taxon>
    </lineage>
</organism>
<dbReference type="EMBL" id="CAUEEQ010012269">
    <property type="protein sequence ID" value="CAJ0936353.1"/>
    <property type="molecule type" value="Genomic_DNA"/>
</dbReference>
<feature type="compositionally biased region" description="Gly residues" evidence="1">
    <location>
        <begin position="8"/>
        <end position="23"/>
    </location>
</feature>
<evidence type="ECO:0000313" key="2">
    <source>
        <dbReference type="EMBL" id="CAJ0936353.1"/>
    </source>
</evidence>
<keyword evidence="3" id="KW-1185">Reference proteome</keyword>
<evidence type="ECO:0008006" key="4">
    <source>
        <dbReference type="Google" id="ProtNLM"/>
    </source>
</evidence>
<evidence type="ECO:0000256" key="1">
    <source>
        <dbReference type="SAM" id="MobiDB-lite"/>
    </source>
</evidence>
<protein>
    <recommendedName>
        <fullName evidence="4">Maturase K</fullName>
    </recommendedName>
</protein>
<dbReference type="InterPro" id="IPR032727">
    <property type="entry name" value="CLAMP"/>
</dbReference>